<dbReference type="PANTHER" id="PTHR46634">
    <property type="entry name" value="M REDUCTASE II SUBUNIT GAMMA, PUTATIVE (DUF3741)-RELATED"/>
    <property type="match status" value="1"/>
</dbReference>
<feature type="compositionally biased region" description="Polar residues" evidence="1">
    <location>
        <begin position="670"/>
        <end position="682"/>
    </location>
</feature>
<dbReference type="Proteomes" id="UP000324897">
    <property type="component" value="Chromosome 1"/>
</dbReference>
<dbReference type="InterPro" id="IPR032795">
    <property type="entry name" value="DUF3741-assoc"/>
</dbReference>
<evidence type="ECO:0000259" key="2">
    <source>
        <dbReference type="Pfam" id="PF14309"/>
    </source>
</evidence>
<evidence type="ECO:0008006" key="6">
    <source>
        <dbReference type="Google" id="ProtNLM"/>
    </source>
</evidence>
<dbReference type="EMBL" id="RWGY01000011">
    <property type="protein sequence ID" value="TVU29209.1"/>
    <property type="molecule type" value="Genomic_DNA"/>
</dbReference>
<dbReference type="OrthoDB" id="1932693at2759"/>
<organism evidence="4 5">
    <name type="scientific">Eragrostis curvula</name>
    <name type="common">weeping love grass</name>
    <dbReference type="NCBI Taxonomy" id="38414"/>
    <lineage>
        <taxon>Eukaryota</taxon>
        <taxon>Viridiplantae</taxon>
        <taxon>Streptophyta</taxon>
        <taxon>Embryophyta</taxon>
        <taxon>Tracheophyta</taxon>
        <taxon>Spermatophyta</taxon>
        <taxon>Magnoliopsida</taxon>
        <taxon>Liliopsida</taxon>
        <taxon>Poales</taxon>
        <taxon>Poaceae</taxon>
        <taxon>PACMAD clade</taxon>
        <taxon>Chloridoideae</taxon>
        <taxon>Eragrostideae</taxon>
        <taxon>Eragrostidinae</taxon>
        <taxon>Eragrostis</taxon>
    </lineage>
</organism>
<accession>A0A5J9UZC2</accession>
<keyword evidence="5" id="KW-1185">Reference proteome</keyword>
<dbReference type="Pfam" id="PF14383">
    <property type="entry name" value="VARLMGL"/>
    <property type="match status" value="1"/>
</dbReference>
<sequence length="903" mass="100165">MMSSLEHSTRMSEEKPVISQVHEDGFPGQRITSELKKFTNLVENLGANDSSSSGKSNATSLKMLLAKEMANEGESKRRSPSVIAKLMGLEEDLPAEEPTVYHGTSGLTIDSKAINKAQGKEHQQSIRLMTPDLQPFHVYKDVYEVCEDQSGTSSFQDRTSEILWSSENKSEQSDIVQEKFMEPCFAMKEQLIHTAELQEGLGIPSSNKDFLLELPEECNYSFSRKLSRLHTNQASPQTKRITVLKPVSSVEISGVGKSETERVNKQNGLKTRQLHQSYSTMEERPSQPSRIIVLRPTPGKPGISKAKLTPRTTSFQLPKRNNLHGLAYNAVNLGSSGLVHGVKQHWRDGCHQRDYSLLSSSHLSGYVGDESSCGDSEFDQSSGSEIEYIDEAGGSSDSEGNSSPQKHSWNYIRGHEGSYLGSSFHKVSHFPESSIIKEAKKQLSERCATVACDNICQEQVQSSRRTCTLGEMLSIQEAKKEVFTTGLLSVSSDRSCGTENEKSVVTPPRKLPRENSVPVISSMLDNMVADVQHSNPESYKPKVVVVSDKGKLSFKGRVSDFFLSTRNRKPDRQKSAHHPSECCTERVDAYVHSRPDHNLNQDANEKTVHCEDKVDCYSMKISTGTSKRTSSIGVSLDCPSGNLDKLGVNKYLNSNPDQPSPTSVLDAPSEDSSCNEPETSGRTSKKAISRSSAVEDVACSLSLDNTTSESELFCIRRPSSLISDADTDESESHVLVQNMMSSTGLSGVQSTMAFTGWHLSDYPLDPVLCNKILELREQSSYRRLLFDCVNVALVEIGENALLSSFPCSKAHSRTLRYVSAPDLRVEVWGILKDWIYGARMFVVNKKGNAGILWDRIVKQEVEGRGWVKMMIMQVVDITEELEEGVMEELVEEAVLDFSECFQH</sequence>
<protein>
    <recommendedName>
        <fullName evidence="6">DUF4378 domain-containing protein</fullName>
    </recommendedName>
</protein>
<feature type="region of interest" description="Disordered" evidence="1">
    <location>
        <begin position="649"/>
        <end position="687"/>
    </location>
</feature>
<dbReference type="InterPro" id="IPR025486">
    <property type="entry name" value="DUF4378"/>
</dbReference>
<gene>
    <name evidence="4" type="ORF">EJB05_20767</name>
</gene>
<feature type="compositionally biased region" description="Basic and acidic residues" evidence="1">
    <location>
        <begin position="7"/>
        <end position="25"/>
    </location>
</feature>
<feature type="compositionally biased region" description="Polar residues" evidence="1">
    <location>
        <begin position="651"/>
        <end position="663"/>
    </location>
</feature>
<reference evidence="4 5" key="1">
    <citation type="journal article" date="2019" name="Sci. Rep.">
        <title>A high-quality genome of Eragrostis curvula grass provides insights into Poaceae evolution and supports new strategies to enhance forage quality.</title>
        <authorList>
            <person name="Carballo J."/>
            <person name="Santos B.A.C.M."/>
            <person name="Zappacosta D."/>
            <person name="Garbus I."/>
            <person name="Selva J.P."/>
            <person name="Gallo C.A."/>
            <person name="Diaz A."/>
            <person name="Albertini E."/>
            <person name="Caccamo M."/>
            <person name="Echenique V."/>
        </authorList>
    </citation>
    <scope>NUCLEOTIDE SEQUENCE [LARGE SCALE GENOMIC DNA]</scope>
    <source>
        <strain evidence="5">cv. Victoria</strain>
        <tissue evidence="4">Leaf</tissue>
    </source>
</reference>
<feature type="domain" description="DUF3741" evidence="3">
    <location>
        <begin position="71"/>
        <end position="90"/>
    </location>
</feature>
<dbReference type="Pfam" id="PF14309">
    <property type="entry name" value="DUF4378"/>
    <property type="match status" value="1"/>
</dbReference>
<evidence type="ECO:0000256" key="1">
    <source>
        <dbReference type="SAM" id="MobiDB-lite"/>
    </source>
</evidence>
<feature type="region of interest" description="Disordered" evidence="1">
    <location>
        <begin position="390"/>
        <end position="409"/>
    </location>
</feature>
<feature type="domain" description="DUF4378" evidence="2">
    <location>
        <begin position="734"/>
        <end position="892"/>
    </location>
</feature>
<comment type="caution">
    <text evidence="4">The sequence shown here is derived from an EMBL/GenBank/DDBJ whole genome shotgun (WGS) entry which is preliminary data.</text>
</comment>
<dbReference type="Gramene" id="TVU29209">
    <property type="protein sequence ID" value="TVU29209"/>
    <property type="gene ID" value="EJB05_20767"/>
</dbReference>
<evidence type="ECO:0000313" key="4">
    <source>
        <dbReference type="EMBL" id="TVU29209.1"/>
    </source>
</evidence>
<evidence type="ECO:0000259" key="3">
    <source>
        <dbReference type="Pfam" id="PF14383"/>
    </source>
</evidence>
<name>A0A5J9UZC2_9POAL</name>
<dbReference type="PANTHER" id="PTHR46634:SF7">
    <property type="entry name" value="PHOSPHATIDYLINOSITOL N-ACETYGLUCOSAMINLYTRANSFERASE SUBUNIT P-RELATED"/>
    <property type="match status" value="1"/>
</dbReference>
<proteinExistence type="predicted"/>
<feature type="region of interest" description="Disordered" evidence="1">
    <location>
        <begin position="1"/>
        <end position="26"/>
    </location>
</feature>
<evidence type="ECO:0000313" key="5">
    <source>
        <dbReference type="Proteomes" id="UP000324897"/>
    </source>
</evidence>
<dbReference type="AlphaFoldDB" id="A0A5J9UZC2"/>
<feature type="compositionally biased region" description="Polar residues" evidence="1">
    <location>
        <begin position="395"/>
        <end position="408"/>
    </location>
</feature>